<dbReference type="Gene3D" id="3.40.50.1010">
    <property type="entry name" value="5'-nuclease"/>
    <property type="match status" value="1"/>
</dbReference>
<name>A0AAD7ZGQ0_DIPPU</name>
<dbReference type="AlphaFoldDB" id="A0AAD7ZGQ0"/>
<comment type="similarity">
    <text evidence="1">Belongs to the constitutive coactivator of PPAR-gamma family.</text>
</comment>
<dbReference type="PANTHER" id="PTHR15976">
    <property type="entry name" value="CONSTITUTIVE COACTIVATOR OF PEROXISOME PROLIFERATOR-ACTIVATED RECEPTOR GAMMA"/>
    <property type="match status" value="1"/>
</dbReference>
<evidence type="ECO:0000256" key="1">
    <source>
        <dbReference type="ARBA" id="ARBA00009495"/>
    </source>
</evidence>
<dbReference type="PANTHER" id="PTHR15976:SF17">
    <property type="entry name" value="CONSTITUTIVE COACTIVATOR OF PEROXISOME PROLIFERATOR-ACTIVATED RECEPTOR GAMMA"/>
    <property type="match status" value="1"/>
</dbReference>
<comment type="caution">
    <text evidence="2">The sequence shown here is derived from an EMBL/GenBank/DDBJ whole genome shotgun (WGS) entry which is preliminary data.</text>
</comment>
<accession>A0AAD7ZGQ0</accession>
<dbReference type="GO" id="GO:0005634">
    <property type="term" value="C:nucleus"/>
    <property type="evidence" value="ECO:0007669"/>
    <property type="project" value="TreeGrafter"/>
</dbReference>
<proteinExistence type="inferred from homology"/>
<feature type="non-terminal residue" evidence="2">
    <location>
        <position position="1"/>
    </location>
</feature>
<reference evidence="2" key="1">
    <citation type="journal article" date="2023" name="IScience">
        <title>Live-bearing cockroach genome reveals convergent evolutionary mechanisms linked to viviparity in insects and beyond.</title>
        <authorList>
            <person name="Fouks B."/>
            <person name="Harrison M.C."/>
            <person name="Mikhailova A.A."/>
            <person name="Marchal E."/>
            <person name="English S."/>
            <person name="Carruthers M."/>
            <person name="Jennings E.C."/>
            <person name="Chiamaka E.L."/>
            <person name="Frigard R.A."/>
            <person name="Pippel M."/>
            <person name="Attardo G.M."/>
            <person name="Benoit J.B."/>
            <person name="Bornberg-Bauer E."/>
            <person name="Tobe S.S."/>
        </authorList>
    </citation>
    <scope>NUCLEOTIDE SEQUENCE</scope>
    <source>
        <strain evidence="2">Stay&amp;Tobe</strain>
    </source>
</reference>
<dbReference type="InterPro" id="IPR029060">
    <property type="entry name" value="PIN-like_dom_sf"/>
</dbReference>
<dbReference type="SUPFAM" id="SSF88723">
    <property type="entry name" value="PIN domain-like"/>
    <property type="match status" value="1"/>
</dbReference>
<protein>
    <recommendedName>
        <fullName evidence="4">Constitutive coactivator of peroxisome proliferator-activated receptor gamma</fullName>
    </recommendedName>
</protein>
<dbReference type="Proteomes" id="UP001233999">
    <property type="component" value="Unassembled WGS sequence"/>
</dbReference>
<dbReference type="InterPro" id="IPR026784">
    <property type="entry name" value="Coact_PPARg"/>
</dbReference>
<organism evidence="2 3">
    <name type="scientific">Diploptera punctata</name>
    <name type="common">Pacific beetle cockroach</name>
    <dbReference type="NCBI Taxonomy" id="6984"/>
    <lineage>
        <taxon>Eukaryota</taxon>
        <taxon>Metazoa</taxon>
        <taxon>Ecdysozoa</taxon>
        <taxon>Arthropoda</taxon>
        <taxon>Hexapoda</taxon>
        <taxon>Insecta</taxon>
        <taxon>Pterygota</taxon>
        <taxon>Neoptera</taxon>
        <taxon>Polyneoptera</taxon>
        <taxon>Dictyoptera</taxon>
        <taxon>Blattodea</taxon>
        <taxon>Blaberoidea</taxon>
        <taxon>Blaberidae</taxon>
        <taxon>Diplopterinae</taxon>
        <taxon>Diploptera</taxon>
    </lineage>
</organism>
<gene>
    <name evidence="2" type="ORF">L9F63_004178</name>
</gene>
<dbReference type="EMBL" id="JASPKZ010008358">
    <property type="protein sequence ID" value="KAJ9580161.1"/>
    <property type="molecule type" value="Genomic_DNA"/>
</dbReference>
<reference evidence="2" key="2">
    <citation type="submission" date="2023-05" db="EMBL/GenBank/DDBJ databases">
        <authorList>
            <person name="Fouks B."/>
        </authorList>
    </citation>
    <scope>NUCLEOTIDE SEQUENCE</scope>
    <source>
        <strain evidence="2">Stay&amp;Tobe</strain>
        <tissue evidence="2">Testes</tissue>
    </source>
</reference>
<keyword evidence="3" id="KW-1185">Reference proteome</keyword>
<sequence length="429" mass="49657">MGVKGLQTYIENFCPDACYQVSIRDLIYTYRRETEREPVIVVDGSSCLRYLYQGVSDWVLGGQLKEYIEMLKKFVNAFQSAGARLVIYFDGATVERKRPIWIQRRLRNLQDVYKIFDCLNKWKRVSYIDQTLMQLPAGLGGITRFLFKELPGCEVRTSIRECDEEIAEYARNKQCFAILGQDTDYIIYEGGQYYLSIKDLNLEKMTTINYNRWALARHVHIYPAQLPLLATLVGNDIVSPDDLKEFHIDVCHRPGGKRYNYSSRIRFDILISNVAGYIRTLPCGDNLFRVLPGIAHRVFRDERKAGLLETSIRSYSSDPPREHPVETPSDNWNKLMSMAKKKLIHCEIPPQLWAIMNCQLYESSTALEDFREHDLPPSAIAFRPLRQRIYGLLLREKPTSGKAVIVTEWCMHGEESLNNPVLVRPVILQ</sequence>
<evidence type="ECO:0000313" key="3">
    <source>
        <dbReference type="Proteomes" id="UP001233999"/>
    </source>
</evidence>
<evidence type="ECO:0000313" key="2">
    <source>
        <dbReference type="EMBL" id="KAJ9580161.1"/>
    </source>
</evidence>
<evidence type="ECO:0008006" key="4">
    <source>
        <dbReference type="Google" id="ProtNLM"/>
    </source>
</evidence>